<evidence type="ECO:0000256" key="2">
    <source>
        <dbReference type="ARBA" id="ARBA00022963"/>
    </source>
</evidence>
<reference evidence="8" key="1">
    <citation type="journal article" date="2023" name="bioRxiv">
        <title>Scaffold-level genome assemblies of two parasitoid biocontrol wasps reveal the parthenogenesis mechanism and an associated novel virus.</title>
        <authorList>
            <person name="Inwood S."/>
            <person name="Skelly J."/>
            <person name="Guhlin J."/>
            <person name="Harrop T."/>
            <person name="Goldson S."/>
            <person name="Dearden P."/>
        </authorList>
    </citation>
    <scope>NUCLEOTIDE SEQUENCE</scope>
    <source>
        <strain evidence="8">Lincoln</strain>
        <tissue evidence="8">Whole body</tissue>
    </source>
</reference>
<evidence type="ECO:0000313" key="8">
    <source>
        <dbReference type="EMBL" id="KAK0161919.1"/>
    </source>
</evidence>
<dbReference type="Proteomes" id="UP001168972">
    <property type="component" value="Unassembled WGS sequence"/>
</dbReference>
<dbReference type="SUPFAM" id="SSF56024">
    <property type="entry name" value="Phospholipase D/nuclease"/>
    <property type="match status" value="1"/>
</dbReference>
<dbReference type="PANTHER" id="PTHR43856:SF1">
    <property type="entry name" value="MITOCHONDRIAL CARDIOLIPIN HYDROLASE"/>
    <property type="match status" value="1"/>
</dbReference>
<dbReference type="PROSITE" id="PS50035">
    <property type="entry name" value="PLD"/>
    <property type="match status" value="1"/>
</dbReference>
<dbReference type="GO" id="GO:0034587">
    <property type="term" value="P:piRNA processing"/>
    <property type="evidence" value="ECO:0007669"/>
    <property type="project" value="TreeGrafter"/>
</dbReference>
<keyword evidence="3" id="KW-0443">Lipid metabolism</keyword>
<evidence type="ECO:0000256" key="6">
    <source>
        <dbReference type="ARBA" id="ARBA00043167"/>
    </source>
</evidence>
<protein>
    <recommendedName>
        <fullName evidence="5">Mitochondrial cardiolipin hydrolase</fullName>
    </recommendedName>
    <alternativeName>
        <fullName evidence="6">Mitochondrial phospholipase</fullName>
    </alternativeName>
</protein>
<dbReference type="GO" id="GO:0016891">
    <property type="term" value="F:RNA endonuclease activity producing 5'-phosphomonoesters, hydrolytic mechanism"/>
    <property type="evidence" value="ECO:0007669"/>
    <property type="project" value="TreeGrafter"/>
</dbReference>
<dbReference type="InterPro" id="IPR001736">
    <property type="entry name" value="PLipase_D/transphosphatidylase"/>
</dbReference>
<dbReference type="PANTHER" id="PTHR43856">
    <property type="entry name" value="CARDIOLIPIN HYDROLASE"/>
    <property type="match status" value="1"/>
</dbReference>
<dbReference type="InterPro" id="IPR025202">
    <property type="entry name" value="PLD-like_dom"/>
</dbReference>
<dbReference type="GO" id="GO:0005739">
    <property type="term" value="C:mitochondrion"/>
    <property type="evidence" value="ECO:0007669"/>
    <property type="project" value="TreeGrafter"/>
</dbReference>
<evidence type="ECO:0000313" key="9">
    <source>
        <dbReference type="Proteomes" id="UP001168972"/>
    </source>
</evidence>
<dbReference type="GO" id="GO:0016042">
    <property type="term" value="P:lipid catabolic process"/>
    <property type="evidence" value="ECO:0007669"/>
    <property type="project" value="UniProtKB-KW"/>
</dbReference>
<evidence type="ECO:0000256" key="4">
    <source>
        <dbReference type="ARBA" id="ARBA00038012"/>
    </source>
</evidence>
<evidence type="ECO:0000259" key="7">
    <source>
        <dbReference type="PROSITE" id="PS50035"/>
    </source>
</evidence>
<dbReference type="AlphaFoldDB" id="A0AA39KGZ9"/>
<dbReference type="InterPro" id="IPR051406">
    <property type="entry name" value="PLD_domain"/>
</dbReference>
<sequence>MTKKLVTMLGLGLIGTEIIWQLWKRFGRNHKLASRQGAAISEVFMFSDECSHCRNHANTRIPCSKKCPVASVKRLIHYLDTSHKTLDVCIYIMTCQDITKAIIKAQQRKVLVRVIVDANMSENSACFNQLELLKRNGVRVRMQRSNVSLMHHKFALIDNEILIYGSTNWTMQAFYGNFDGILVTNQHEFVEPFVNEFNRMWESVFTLPPAIALELRQSRGGFLSTG</sequence>
<reference evidence="8" key="2">
    <citation type="submission" date="2023-03" db="EMBL/GenBank/DDBJ databases">
        <authorList>
            <person name="Inwood S.N."/>
            <person name="Skelly J.G."/>
            <person name="Guhlin J."/>
            <person name="Harrop T.W.R."/>
            <person name="Goldson S.G."/>
            <person name="Dearden P.K."/>
        </authorList>
    </citation>
    <scope>NUCLEOTIDE SEQUENCE</scope>
    <source>
        <strain evidence="8">Lincoln</strain>
        <tissue evidence="8">Whole body</tissue>
    </source>
</reference>
<comment type="similarity">
    <text evidence="4">Belongs to the phospholipase D family. MitoPLD/Zucchini subfamily.</text>
</comment>
<comment type="caution">
    <text evidence="8">The sequence shown here is derived from an EMBL/GenBank/DDBJ whole genome shotgun (WGS) entry which is preliminary data.</text>
</comment>
<dbReference type="EMBL" id="JAQQBR010001834">
    <property type="protein sequence ID" value="KAK0161919.1"/>
    <property type="molecule type" value="Genomic_DNA"/>
</dbReference>
<accession>A0AA39KGZ9</accession>
<dbReference type="Gene3D" id="3.30.870.10">
    <property type="entry name" value="Endonuclease Chain A"/>
    <property type="match status" value="1"/>
</dbReference>
<evidence type="ECO:0000256" key="5">
    <source>
        <dbReference type="ARBA" id="ARBA00040549"/>
    </source>
</evidence>
<keyword evidence="2" id="KW-0442">Lipid degradation</keyword>
<dbReference type="SMART" id="SM00155">
    <property type="entry name" value="PLDc"/>
    <property type="match status" value="1"/>
</dbReference>
<keyword evidence="1" id="KW-0378">Hydrolase</keyword>
<keyword evidence="9" id="KW-1185">Reference proteome</keyword>
<dbReference type="Pfam" id="PF13091">
    <property type="entry name" value="PLDc_2"/>
    <property type="match status" value="1"/>
</dbReference>
<evidence type="ECO:0000256" key="1">
    <source>
        <dbReference type="ARBA" id="ARBA00022801"/>
    </source>
</evidence>
<proteinExistence type="inferred from homology"/>
<organism evidence="8 9">
    <name type="scientific">Microctonus hyperodae</name>
    <name type="common">Parasitoid wasp</name>
    <dbReference type="NCBI Taxonomy" id="165561"/>
    <lineage>
        <taxon>Eukaryota</taxon>
        <taxon>Metazoa</taxon>
        <taxon>Ecdysozoa</taxon>
        <taxon>Arthropoda</taxon>
        <taxon>Hexapoda</taxon>
        <taxon>Insecta</taxon>
        <taxon>Pterygota</taxon>
        <taxon>Neoptera</taxon>
        <taxon>Endopterygota</taxon>
        <taxon>Hymenoptera</taxon>
        <taxon>Apocrita</taxon>
        <taxon>Ichneumonoidea</taxon>
        <taxon>Braconidae</taxon>
        <taxon>Euphorinae</taxon>
        <taxon>Microctonus</taxon>
    </lineage>
</organism>
<evidence type="ECO:0000256" key="3">
    <source>
        <dbReference type="ARBA" id="ARBA00023098"/>
    </source>
</evidence>
<name>A0AA39KGZ9_MICHY</name>
<gene>
    <name evidence="8" type="ORF">PV327_008316</name>
</gene>
<feature type="domain" description="PLD phosphodiesterase" evidence="7">
    <location>
        <begin position="146"/>
        <end position="173"/>
    </location>
</feature>